<dbReference type="HOGENOM" id="CLU_017945_2_1_1"/>
<feature type="compositionally biased region" description="Pro residues" evidence="1">
    <location>
        <begin position="98"/>
        <end position="114"/>
    </location>
</feature>
<proteinExistence type="predicted"/>
<evidence type="ECO:0000256" key="1">
    <source>
        <dbReference type="SAM" id="MobiDB-lite"/>
    </source>
</evidence>
<dbReference type="AlphaFoldDB" id="K3ZMM3"/>
<dbReference type="InterPro" id="IPR036047">
    <property type="entry name" value="F-box-like_dom_sf"/>
</dbReference>
<dbReference type="Gramene" id="KQK95953">
    <property type="protein sequence ID" value="KQK95953"/>
    <property type="gene ID" value="SETIT_027841mg"/>
</dbReference>
<evidence type="ECO:0000313" key="3">
    <source>
        <dbReference type="Proteomes" id="UP000004995"/>
    </source>
</evidence>
<dbReference type="PANTHER" id="PTHR32133:SF348">
    <property type="entry name" value="F-BOX DOMAIN-CONTAINING PROTEIN"/>
    <property type="match status" value="1"/>
</dbReference>
<feature type="compositionally biased region" description="Low complexity" evidence="1">
    <location>
        <begin position="68"/>
        <end position="81"/>
    </location>
</feature>
<dbReference type="Proteomes" id="UP000004995">
    <property type="component" value="Unassembled WGS sequence"/>
</dbReference>
<dbReference type="SUPFAM" id="SSF81383">
    <property type="entry name" value="F-box domain"/>
    <property type="match status" value="1"/>
</dbReference>
<protein>
    <recommendedName>
        <fullName evidence="4">F-box domain-containing protein</fullName>
    </recommendedName>
</protein>
<dbReference type="PANTHER" id="PTHR32133">
    <property type="entry name" value="OS07G0120400 PROTEIN"/>
    <property type="match status" value="1"/>
</dbReference>
<keyword evidence="3" id="KW-1185">Reference proteome</keyword>
<organism evidence="2 3">
    <name type="scientific">Setaria italica</name>
    <name type="common">Foxtail millet</name>
    <name type="synonym">Panicum italicum</name>
    <dbReference type="NCBI Taxonomy" id="4555"/>
    <lineage>
        <taxon>Eukaryota</taxon>
        <taxon>Viridiplantae</taxon>
        <taxon>Streptophyta</taxon>
        <taxon>Embryophyta</taxon>
        <taxon>Tracheophyta</taxon>
        <taxon>Spermatophyta</taxon>
        <taxon>Magnoliopsida</taxon>
        <taxon>Liliopsida</taxon>
        <taxon>Poales</taxon>
        <taxon>Poaceae</taxon>
        <taxon>PACMAD clade</taxon>
        <taxon>Panicoideae</taxon>
        <taxon>Panicodae</taxon>
        <taxon>Paniceae</taxon>
        <taxon>Cenchrinae</taxon>
        <taxon>Setaria</taxon>
    </lineage>
</organism>
<feature type="region of interest" description="Disordered" evidence="1">
    <location>
        <begin position="68"/>
        <end position="120"/>
    </location>
</feature>
<name>K3ZMM3_SETIT</name>
<dbReference type="InParanoid" id="K3ZMM3"/>
<accession>K3ZMM3</accession>
<evidence type="ECO:0000313" key="2">
    <source>
        <dbReference type="EnsemblPlants" id="KQK95953"/>
    </source>
</evidence>
<reference evidence="3" key="1">
    <citation type="journal article" date="2012" name="Nat. Biotechnol.">
        <title>Reference genome sequence of the model plant Setaria.</title>
        <authorList>
            <person name="Bennetzen J.L."/>
            <person name="Schmutz J."/>
            <person name="Wang H."/>
            <person name="Percifield R."/>
            <person name="Hawkins J."/>
            <person name="Pontaroli A.C."/>
            <person name="Estep M."/>
            <person name="Feng L."/>
            <person name="Vaughn J.N."/>
            <person name="Grimwood J."/>
            <person name="Jenkins J."/>
            <person name="Barry K."/>
            <person name="Lindquist E."/>
            <person name="Hellsten U."/>
            <person name="Deshpande S."/>
            <person name="Wang X."/>
            <person name="Wu X."/>
            <person name="Mitros T."/>
            <person name="Triplett J."/>
            <person name="Yang X."/>
            <person name="Ye C.Y."/>
            <person name="Mauro-Herrera M."/>
            <person name="Wang L."/>
            <person name="Li P."/>
            <person name="Sharma M."/>
            <person name="Sharma R."/>
            <person name="Ronald P.C."/>
            <person name="Panaud O."/>
            <person name="Kellogg E.A."/>
            <person name="Brutnell T.P."/>
            <person name="Doust A.N."/>
            <person name="Tuskan G.A."/>
            <person name="Rokhsar D."/>
            <person name="Devos K.M."/>
        </authorList>
    </citation>
    <scope>NUCLEOTIDE SEQUENCE [LARGE SCALE GENOMIC DNA]</scope>
    <source>
        <strain evidence="3">cv. Yugu1</strain>
    </source>
</reference>
<reference evidence="2" key="2">
    <citation type="submission" date="2018-08" db="UniProtKB">
        <authorList>
            <consortium name="EnsemblPlants"/>
        </authorList>
    </citation>
    <scope>IDENTIFICATION</scope>
    <source>
        <strain evidence="2">Yugu1</strain>
    </source>
</reference>
<evidence type="ECO:0008006" key="4">
    <source>
        <dbReference type="Google" id="ProtNLM"/>
    </source>
</evidence>
<sequence>MVTKPSHPLTTVPPRPPPALIDDVTTEILIRLPPDEPEHLFCAALICKPWFRVLYDPAFLHRYRATAPLPSSASSPQAPSPRRGPRTPLRLHHVDARLPPPGLRRPPHAPPRLPPRPRAHPHMLEDRAVDLLVWDPVTGDRHGLREPHIDWMAYSAAVFCAADGCDHLDCHGGPFRVVLVGTDDAVYKIWASVYSSETGAWSSPTSVRNGGAVYVQPRRGTIVGNEIYFTLSRSTAIVKYDWDKNCCFISRKVNAEGAAEWLRCRIIDLEKIMPMAKPCDGDGAYLCGWLRRGCGCHLCGTDVGLFTIELKFERVRKVDEPGVSYSVLPYMSFYTPAIKICRSGLLGLHGSRLDCEQCGN</sequence>
<dbReference type="EnsemblPlants" id="KQK95953">
    <property type="protein sequence ID" value="KQK95953"/>
    <property type="gene ID" value="SETIT_027841mg"/>
</dbReference>
<dbReference type="EMBL" id="AGNK02005266">
    <property type="status" value="NOT_ANNOTATED_CDS"/>
    <property type="molecule type" value="Genomic_DNA"/>
</dbReference>
<dbReference type="EMBL" id="AGNK02005267">
    <property type="status" value="NOT_ANNOTATED_CDS"/>
    <property type="molecule type" value="Genomic_DNA"/>
</dbReference>